<evidence type="ECO:0000256" key="2">
    <source>
        <dbReference type="SAM" id="MobiDB-lite"/>
    </source>
</evidence>
<comment type="caution">
    <text evidence="5">The sequence shown here is derived from an EMBL/GenBank/DDBJ whole genome shotgun (WGS) entry which is preliminary data.</text>
</comment>
<dbReference type="PROSITE" id="PS50076">
    <property type="entry name" value="DNAJ_2"/>
    <property type="match status" value="1"/>
</dbReference>
<keyword evidence="1" id="KW-0143">Chaperone</keyword>
<evidence type="ECO:0000256" key="3">
    <source>
        <dbReference type="SAM" id="Phobius"/>
    </source>
</evidence>
<evidence type="ECO:0000313" key="5">
    <source>
        <dbReference type="EMBL" id="KAH3891401.1"/>
    </source>
</evidence>
<feature type="region of interest" description="Disordered" evidence="2">
    <location>
        <begin position="158"/>
        <end position="192"/>
    </location>
</feature>
<keyword evidence="3" id="KW-0472">Membrane</keyword>
<sequence>MLAGKQGFVGCRTFKLVSPASSPQLSNGEQQRYACVLPHASISAWHDEGHNVSKSHTPGNCGNEILKKIMHTQSRQIRHFSITTVRSTVKVDPKKNYYLTLGVTPSCGPSKVKQAYYRLSKVYHPDLNQTPEAAKKFHELTEAYEILANTRLRQQYDDSRKGHEHGGLHRGTARHHHFSNFSTKGPPQKMKPEHHNYEQWFKEHYGYTQNRNSELRHRKAFTAYTKEEYTREHGVPFDDDIQATKKHNNWNSETSSNYQPTEPVKKNIYFSKNDFVLVVIGLSILVGFSQYLRFK</sequence>
<evidence type="ECO:0000259" key="4">
    <source>
        <dbReference type="PROSITE" id="PS50076"/>
    </source>
</evidence>
<dbReference type="PROSITE" id="PS00636">
    <property type="entry name" value="DNAJ_1"/>
    <property type="match status" value="1"/>
</dbReference>
<feature type="transmembrane region" description="Helical" evidence="3">
    <location>
        <begin position="275"/>
        <end position="294"/>
    </location>
</feature>
<dbReference type="InterPro" id="IPR018253">
    <property type="entry name" value="DnaJ_domain_CS"/>
</dbReference>
<dbReference type="CDD" id="cd06257">
    <property type="entry name" value="DnaJ"/>
    <property type="match status" value="1"/>
</dbReference>
<dbReference type="SUPFAM" id="SSF46565">
    <property type="entry name" value="Chaperone J-domain"/>
    <property type="match status" value="1"/>
</dbReference>
<keyword evidence="3" id="KW-0812">Transmembrane</keyword>
<dbReference type="Gene3D" id="1.10.287.110">
    <property type="entry name" value="DnaJ domain"/>
    <property type="match status" value="1"/>
</dbReference>
<dbReference type="SMART" id="SM00271">
    <property type="entry name" value="DnaJ"/>
    <property type="match status" value="1"/>
</dbReference>
<proteinExistence type="predicted"/>
<reference evidence="5" key="1">
    <citation type="journal article" date="2019" name="bioRxiv">
        <title>The Genome of the Zebra Mussel, Dreissena polymorpha: A Resource for Invasive Species Research.</title>
        <authorList>
            <person name="McCartney M.A."/>
            <person name="Auch B."/>
            <person name="Kono T."/>
            <person name="Mallez S."/>
            <person name="Zhang Y."/>
            <person name="Obille A."/>
            <person name="Becker A."/>
            <person name="Abrahante J.E."/>
            <person name="Garbe J."/>
            <person name="Badalamenti J.P."/>
            <person name="Herman A."/>
            <person name="Mangelson H."/>
            <person name="Liachko I."/>
            <person name="Sullivan S."/>
            <person name="Sone E.D."/>
            <person name="Koren S."/>
            <person name="Silverstein K.A.T."/>
            <person name="Beckman K.B."/>
            <person name="Gohl D.M."/>
        </authorList>
    </citation>
    <scope>NUCLEOTIDE SEQUENCE</scope>
    <source>
        <strain evidence="5">Duluth1</strain>
        <tissue evidence="5">Whole animal</tissue>
    </source>
</reference>
<protein>
    <recommendedName>
        <fullName evidence="4">J domain-containing protein</fullName>
    </recommendedName>
</protein>
<dbReference type="PRINTS" id="PR00625">
    <property type="entry name" value="JDOMAIN"/>
</dbReference>
<dbReference type="Proteomes" id="UP000828390">
    <property type="component" value="Unassembled WGS sequence"/>
</dbReference>
<dbReference type="AlphaFoldDB" id="A0A9D4NBN6"/>
<feature type="compositionally biased region" description="Basic and acidic residues" evidence="2">
    <location>
        <begin position="158"/>
        <end position="167"/>
    </location>
</feature>
<dbReference type="PANTHER" id="PTHR44145">
    <property type="entry name" value="DNAJ HOMOLOG SUBFAMILY A MEMBER 3, MITOCHONDRIAL"/>
    <property type="match status" value="1"/>
</dbReference>
<dbReference type="Pfam" id="PF00226">
    <property type="entry name" value="DnaJ"/>
    <property type="match status" value="1"/>
</dbReference>
<name>A0A9D4NBN6_DREPO</name>
<dbReference type="InterPro" id="IPR036869">
    <property type="entry name" value="J_dom_sf"/>
</dbReference>
<feature type="domain" description="J" evidence="4">
    <location>
        <begin position="96"/>
        <end position="160"/>
    </location>
</feature>
<dbReference type="EMBL" id="JAIWYP010000001">
    <property type="protein sequence ID" value="KAH3891401.1"/>
    <property type="molecule type" value="Genomic_DNA"/>
</dbReference>
<dbReference type="InterPro" id="IPR051938">
    <property type="entry name" value="Apopto_cytoskel_mod"/>
</dbReference>
<dbReference type="PANTHER" id="PTHR44145:SF3">
    <property type="entry name" value="DNAJ HOMOLOG SUBFAMILY A MEMBER 3, MITOCHONDRIAL"/>
    <property type="match status" value="1"/>
</dbReference>
<gene>
    <name evidence="5" type="ORF">DPMN_015501</name>
</gene>
<evidence type="ECO:0000256" key="1">
    <source>
        <dbReference type="ARBA" id="ARBA00023186"/>
    </source>
</evidence>
<reference evidence="5" key="2">
    <citation type="submission" date="2020-11" db="EMBL/GenBank/DDBJ databases">
        <authorList>
            <person name="McCartney M.A."/>
            <person name="Auch B."/>
            <person name="Kono T."/>
            <person name="Mallez S."/>
            <person name="Becker A."/>
            <person name="Gohl D.M."/>
            <person name="Silverstein K.A.T."/>
            <person name="Koren S."/>
            <person name="Bechman K.B."/>
            <person name="Herman A."/>
            <person name="Abrahante J.E."/>
            <person name="Garbe J."/>
        </authorList>
    </citation>
    <scope>NUCLEOTIDE SEQUENCE</scope>
    <source>
        <strain evidence="5">Duluth1</strain>
        <tissue evidence="5">Whole animal</tissue>
    </source>
</reference>
<keyword evidence="6" id="KW-1185">Reference proteome</keyword>
<evidence type="ECO:0000313" key="6">
    <source>
        <dbReference type="Proteomes" id="UP000828390"/>
    </source>
</evidence>
<keyword evidence="3" id="KW-1133">Transmembrane helix</keyword>
<dbReference type="InterPro" id="IPR001623">
    <property type="entry name" value="DnaJ_domain"/>
</dbReference>
<accession>A0A9D4NBN6</accession>
<organism evidence="5 6">
    <name type="scientific">Dreissena polymorpha</name>
    <name type="common">Zebra mussel</name>
    <name type="synonym">Mytilus polymorpha</name>
    <dbReference type="NCBI Taxonomy" id="45954"/>
    <lineage>
        <taxon>Eukaryota</taxon>
        <taxon>Metazoa</taxon>
        <taxon>Spiralia</taxon>
        <taxon>Lophotrochozoa</taxon>
        <taxon>Mollusca</taxon>
        <taxon>Bivalvia</taxon>
        <taxon>Autobranchia</taxon>
        <taxon>Heteroconchia</taxon>
        <taxon>Euheterodonta</taxon>
        <taxon>Imparidentia</taxon>
        <taxon>Neoheterodontei</taxon>
        <taxon>Myida</taxon>
        <taxon>Dreissenoidea</taxon>
        <taxon>Dreissenidae</taxon>
        <taxon>Dreissena</taxon>
    </lineage>
</organism>